<feature type="transmembrane region" description="Helical" evidence="1">
    <location>
        <begin position="18"/>
        <end position="37"/>
    </location>
</feature>
<evidence type="ECO:0000313" key="2">
    <source>
        <dbReference type="EMBL" id="CCH86957.1"/>
    </source>
</evidence>
<organism evidence="2 3">
    <name type="scientific">Modestobacter italicus (strain DSM 44449 / CECT 9708 / BC 501)</name>
    <dbReference type="NCBI Taxonomy" id="2732864"/>
    <lineage>
        <taxon>Bacteria</taxon>
        <taxon>Bacillati</taxon>
        <taxon>Actinomycetota</taxon>
        <taxon>Actinomycetes</taxon>
        <taxon>Geodermatophilales</taxon>
        <taxon>Geodermatophilaceae</taxon>
        <taxon>Modestobacter</taxon>
    </lineage>
</organism>
<proteinExistence type="predicted"/>
<reference evidence="2 3" key="1">
    <citation type="journal article" date="2012" name="J. Bacteriol.">
        <title>Genome Sequence of Radiation-Resistant Modestobacter marinus Strain BC501, a Representative Actinobacterium That Thrives on Calcareous Stone Surfaces.</title>
        <authorList>
            <person name="Normand P."/>
            <person name="Gury J."/>
            <person name="Pujic P."/>
            <person name="Chouaia B."/>
            <person name="Crotti E."/>
            <person name="Brusetti L."/>
            <person name="Daffonchio D."/>
            <person name="Vacherie B."/>
            <person name="Barbe V."/>
            <person name="Medigue C."/>
            <person name="Calteau A."/>
            <person name="Ghodhbane-Gtari F."/>
            <person name="Essoussi I."/>
            <person name="Nouioui I."/>
            <person name="Abbassi-Ghozzi I."/>
            <person name="Gtari M."/>
        </authorList>
    </citation>
    <scope>NUCLEOTIDE SEQUENCE [LARGE SCALE GENOMIC DNA]</scope>
    <source>
        <strain evidence="3">BC 501</strain>
    </source>
</reference>
<keyword evidence="3" id="KW-1185">Reference proteome</keyword>
<gene>
    <name evidence="2" type="ordered locus">MODMU_1507</name>
</gene>
<dbReference type="AlphaFoldDB" id="I4EU94"/>
<dbReference type="HOGENOM" id="CLU_3154955_0_0_11"/>
<dbReference type="EMBL" id="FO203431">
    <property type="protein sequence ID" value="CCH86957.1"/>
    <property type="molecule type" value="Genomic_DNA"/>
</dbReference>
<evidence type="ECO:0000313" key="3">
    <source>
        <dbReference type="Proteomes" id="UP000006461"/>
    </source>
</evidence>
<dbReference type="Proteomes" id="UP000006461">
    <property type="component" value="Chromosome"/>
</dbReference>
<protein>
    <submittedName>
        <fullName evidence="2">Uncharacterized protein</fullName>
    </submittedName>
</protein>
<keyword evidence="1" id="KW-1133">Transmembrane helix</keyword>
<keyword evidence="1" id="KW-0812">Transmembrane</keyword>
<dbReference type="KEGG" id="mmar:MODMU_1507"/>
<sequence>MQEWQGPFAGLEGFLTTWAWSAVVAACLLAVAAAWLVHRRSAERRDGS</sequence>
<evidence type="ECO:0000256" key="1">
    <source>
        <dbReference type="SAM" id="Phobius"/>
    </source>
</evidence>
<name>I4EU94_MODI5</name>
<accession>I4EU94</accession>
<keyword evidence="1" id="KW-0472">Membrane</keyword>